<dbReference type="EMBL" id="MNCJ02000326">
    <property type="protein sequence ID" value="KAF5783474.1"/>
    <property type="molecule type" value="Genomic_DNA"/>
</dbReference>
<feature type="transmembrane region" description="Helical" evidence="1">
    <location>
        <begin position="6"/>
        <end position="29"/>
    </location>
</feature>
<dbReference type="Gramene" id="mRNA:HanXRQr2_Chr11g0508351">
    <property type="protein sequence ID" value="mRNA:HanXRQr2_Chr11g0508351"/>
    <property type="gene ID" value="HanXRQr2_Chr11g0508351"/>
</dbReference>
<gene>
    <name evidence="3" type="ORF">HannXRQ_Chr11g0345501</name>
    <name evidence="2" type="ORF">HanXRQr2_Chr11g0508351</name>
</gene>
<keyword evidence="1" id="KW-0812">Transmembrane</keyword>
<keyword evidence="1" id="KW-0472">Membrane</keyword>
<organism evidence="3 4">
    <name type="scientific">Helianthus annuus</name>
    <name type="common">Common sunflower</name>
    <dbReference type="NCBI Taxonomy" id="4232"/>
    <lineage>
        <taxon>Eukaryota</taxon>
        <taxon>Viridiplantae</taxon>
        <taxon>Streptophyta</taxon>
        <taxon>Embryophyta</taxon>
        <taxon>Tracheophyta</taxon>
        <taxon>Spermatophyta</taxon>
        <taxon>Magnoliopsida</taxon>
        <taxon>eudicotyledons</taxon>
        <taxon>Gunneridae</taxon>
        <taxon>Pentapetalae</taxon>
        <taxon>asterids</taxon>
        <taxon>campanulids</taxon>
        <taxon>Asterales</taxon>
        <taxon>Asteraceae</taxon>
        <taxon>Asteroideae</taxon>
        <taxon>Heliantheae alliance</taxon>
        <taxon>Heliantheae</taxon>
        <taxon>Helianthus</taxon>
    </lineage>
</organism>
<dbReference type="InParanoid" id="A0A251TDF2"/>
<dbReference type="Proteomes" id="UP000215914">
    <property type="component" value="Chromosome 11"/>
</dbReference>
<name>A0A251TDF2_HELAN</name>
<protein>
    <submittedName>
        <fullName evidence="3">Uncharacterized protein</fullName>
    </submittedName>
</protein>
<evidence type="ECO:0000256" key="1">
    <source>
        <dbReference type="SAM" id="Phobius"/>
    </source>
</evidence>
<keyword evidence="4" id="KW-1185">Reference proteome</keyword>
<reference evidence="3" key="2">
    <citation type="submission" date="2017-02" db="EMBL/GenBank/DDBJ databases">
        <title>Sunflower complete genome.</title>
        <authorList>
            <person name="Langlade N."/>
            <person name="Munos S."/>
        </authorList>
    </citation>
    <scope>NUCLEOTIDE SEQUENCE [LARGE SCALE GENOMIC DNA]</scope>
    <source>
        <tissue evidence="3">Leaves</tissue>
    </source>
</reference>
<reference evidence="2 4" key="1">
    <citation type="journal article" date="2017" name="Nature">
        <title>The sunflower genome provides insights into oil metabolism, flowering and Asterid evolution.</title>
        <authorList>
            <person name="Badouin H."/>
            <person name="Gouzy J."/>
            <person name="Grassa C.J."/>
            <person name="Murat F."/>
            <person name="Staton S.E."/>
            <person name="Cottret L."/>
            <person name="Lelandais-Briere C."/>
            <person name="Owens G.L."/>
            <person name="Carrere S."/>
            <person name="Mayjonade B."/>
            <person name="Legrand L."/>
            <person name="Gill N."/>
            <person name="Kane N.C."/>
            <person name="Bowers J.E."/>
            <person name="Hubner S."/>
            <person name="Bellec A."/>
            <person name="Berard A."/>
            <person name="Berges H."/>
            <person name="Blanchet N."/>
            <person name="Boniface M.C."/>
            <person name="Brunel D."/>
            <person name="Catrice O."/>
            <person name="Chaidir N."/>
            <person name="Claudel C."/>
            <person name="Donnadieu C."/>
            <person name="Faraut T."/>
            <person name="Fievet G."/>
            <person name="Helmstetter N."/>
            <person name="King M."/>
            <person name="Knapp S.J."/>
            <person name="Lai Z."/>
            <person name="Le Paslier M.C."/>
            <person name="Lippi Y."/>
            <person name="Lorenzon L."/>
            <person name="Mandel J.R."/>
            <person name="Marage G."/>
            <person name="Marchand G."/>
            <person name="Marquand E."/>
            <person name="Bret-Mestries E."/>
            <person name="Morien E."/>
            <person name="Nambeesan S."/>
            <person name="Nguyen T."/>
            <person name="Pegot-Espagnet P."/>
            <person name="Pouilly N."/>
            <person name="Raftis F."/>
            <person name="Sallet E."/>
            <person name="Schiex T."/>
            <person name="Thomas J."/>
            <person name="Vandecasteele C."/>
            <person name="Vares D."/>
            <person name="Vear F."/>
            <person name="Vautrin S."/>
            <person name="Crespi M."/>
            <person name="Mangin B."/>
            <person name="Burke J.M."/>
            <person name="Salse J."/>
            <person name="Munos S."/>
            <person name="Vincourt P."/>
            <person name="Rieseberg L.H."/>
            <person name="Langlade N.B."/>
        </authorList>
    </citation>
    <scope>NUCLEOTIDE SEQUENCE [LARGE SCALE GENOMIC DNA]</scope>
    <source>
        <strain evidence="4">cv. SF193</strain>
        <tissue evidence="2">Leaves</tissue>
    </source>
</reference>
<evidence type="ECO:0000313" key="4">
    <source>
        <dbReference type="Proteomes" id="UP000215914"/>
    </source>
</evidence>
<proteinExistence type="predicted"/>
<accession>A0A251TDF2</accession>
<keyword evidence="1" id="KW-1133">Transmembrane helix</keyword>
<reference evidence="2" key="3">
    <citation type="submission" date="2020-06" db="EMBL/GenBank/DDBJ databases">
        <title>Helianthus annuus Genome sequencing and assembly Release 2.</title>
        <authorList>
            <person name="Gouzy J."/>
            <person name="Langlade N."/>
            <person name="Munos S."/>
        </authorList>
    </citation>
    <scope>NUCLEOTIDE SEQUENCE</scope>
    <source>
        <tissue evidence="2">Leaves</tissue>
    </source>
</reference>
<dbReference type="EMBL" id="CM007900">
    <property type="protein sequence ID" value="OTG08779.1"/>
    <property type="molecule type" value="Genomic_DNA"/>
</dbReference>
<dbReference type="AlphaFoldDB" id="A0A251TDF2"/>
<evidence type="ECO:0000313" key="2">
    <source>
        <dbReference type="EMBL" id="KAF5783474.1"/>
    </source>
</evidence>
<evidence type="ECO:0000313" key="3">
    <source>
        <dbReference type="EMBL" id="OTG08779.1"/>
    </source>
</evidence>
<sequence>MLTSVSITLFVGNFMELYILMVVWGELAGSHIHRFLWRKPEEQYMAKRSKDRKVTKNSGQRAH</sequence>